<proteinExistence type="predicted"/>
<reference evidence="1 2" key="1">
    <citation type="journal article" date="2014" name="BMC Genomics">
        <title>Genome based analysis of type-I polyketide synthase and nonribosomal peptide synthetase gene clusters in seven strains of five representative Nocardia species.</title>
        <authorList>
            <person name="Komaki H."/>
            <person name="Ichikawa N."/>
            <person name="Hosoyama A."/>
            <person name="Takahashi-Nakaguchi A."/>
            <person name="Matsuzawa T."/>
            <person name="Suzuki K."/>
            <person name="Fujita N."/>
            <person name="Gonoi T."/>
        </authorList>
    </citation>
    <scope>NUCLEOTIDE SEQUENCE [LARGE SCALE GENOMIC DNA]</scope>
    <source>
        <strain evidence="1 2">NBRC 15531</strain>
    </source>
</reference>
<comment type="caution">
    <text evidence="1">The sequence shown here is derived from an EMBL/GenBank/DDBJ whole genome shotgun (WGS) entry which is preliminary data.</text>
</comment>
<dbReference type="AlphaFoldDB" id="U5EAT2"/>
<sequence>MATLTAILGIAIGRLWDSRAESARWRRDQKTASYQRYAEEFQSSYGLIRSIALADRASDAFTESLARAKGDGFQSSDTAFIAVWLHGSSSIVEAATEVEHALTDLYEQAQAGVVSAEEWRQMAGPTRRAFDGFLRAMRAELSLPDVSTTFFRGGRQQLEAPLPHD</sequence>
<organism evidence="1 2">
    <name type="scientific">Nocardia asteroides NBRC 15531</name>
    <dbReference type="NCBI Taxonomy" id="1110697"/>
    <lineage>
        <taxon>Bacteria</taxon>
        <taxon>Bacillati</taxon>
        <taxon>Actinomycetota</taxon>
        <taxon>Actinomycetes</taxon>
        <taxon>Mycobacteriales</taxon>
        <taxon>Nocardiaceae</taxon>
        <taxon>Nocardia</taxon>
    </lineage>
</organism>
<dbReference type="eggNOG" id="ENOG5031GV7">
    <property type="taxonomic scope" value="Bacteria"/>
</dbReference>
<dbReference type="EMBL" id="BAFO02000008">
    <property type="protein sequence ID" value="GAD82264.1"/>
    <property type="molecule type" value="Genomic_DNA"/>
</dbReference>
<evidence type="ECO:0000313" key="2">
    <source>
        <dbReference type="Proteomes" id="UP000017048"/>
    </source>
</evidence>
<accession>U5EAT2</accession>
<name>U5EAT2_NOCAS</name>
<dbReference type="Proteomes" id="UP000017048">
    <property type="component" value="Unassembled WGS sequence"/>
</dbReference>
<evidence type="ECO:0000313" key="1">
    <source>
        <dbReference type="EMBL" id="GAD82264.1"/>
    </source>
</evidence>
<gene>
    <name evidence="1" type="ORF">NCAST_08_01360</name>
</gene>
<keyword evidence="2" id="KW-1185">Reference proteome</keyword>
<protein>
    <submittedName>
        <fullName evidence="1">Uncharacterized protein</fullName>
    </submittedName>
</protein>
<dbReference type="STRING" id="1824.SAMN05444423_105237"/>